<feature type="coiled-coil region" evidence="10">
    <location>
        <begin position="990"/>
        <end position="1045"/>
    </location>
</feature>
<dbReference type="Pfam" id="PF04310">
    <property type="entry name" value="MukB"/>
    <property type="match status" value="1"/>
</dbReference>
<feature type="domain" description="MukB hinge" evidence="12">
    <location>
        <begin position="646"/>
        <end position="810"/>
    </location>
</feature>
<feature type="domain" description="MukB N-terminal" evidence="11">
    <location>
        <begin position="2"/>
        <end position="227"/>
    </location>
</feature>
<keyword evidence="8" id="KW-0238">DNA-binding</keyword>
<dbReference type="InterPro" id="IPR007406">
    <property type="entry name" value="MukB_N_dom"/>
</dbReference>
<dbReference type="EMBL" id="FOHV01000003">
    <property type="protein sequence ID" value="SES78590.1"/>
    <property type="molecule type" value="Genomic_DNA"/>
</dbReference>
<dbReference type="SUPFAM" id="SSF52540">
    <property type="entry name" value="P-loop containing nucleoside triphosphate hydrolases"/>
    <property type="match status" value="1"/>
</dbReference>
<reference evidence="14" key="1">
    <citation type="submission" date="2016-10" db="EMBL/GenBank/DDBJ databases">
        <authorList>
            <person name="Varghese N."/>
            <person name="Submissions S."/>
        </authorList>
    </citation>
    <scope>NUCLEOTIDE SEQUENCE [LARGE SCALE GENOMIC DNA]</scope>
    <source>
        <strain evidence="14">DSM 18579</strain>
    </source>
</reference>
<keyword evidence="14" id="KW-1185">Reference proteome</keyword>
<evidence type="ECO:0000256" key="3">
    <source>
        <dbReference type="ARBA" id="ARBA00022741"/>
    </source>
</evidence>
<keyword evidence="9" id="KW-0131">Cell cycle</keyword>
<evidence type="ECO:0000256" key="7">
    <source>
        <dbReference type="ARBA" id="ARBA00023067"/>
    </source>
</evidence>
<evidence type="ECO:0000256" key="10">
    <source>
        <dbReference type="SAM" id="Coils"/>
    </source>
</evidence>
<dbReference type="FunFam" id="3.40.1140.10:FF:000002">
    <property type="entry name" value="Chromosome partition protein MukB"/>
    <property type="match status" value="1"/>
</dbReference>
<keyword evidence="1" id="KW-0963">Cytoplasm</keyword>
<dbReference type="GO" id="GO:0005737">
    <property type="term" value="C:cytoplasm"/>
    <property type="evidence" value="ECO:0007669"/>
    <property type="project" value="TreeGrafter"/>
</dbReference>
<proteinExistence type="predicted"/>
<gene>
    <name evidence="13" type="ORF">SAMN02583745_00499</name>
</gene>
<keyword evidence="7" id="KW-0226">DNA condensation</keyword>
<dbReference type="OrthoDB" id="6722439at2"/>
<evidence type="ECO:0000256" key="9">
    <source>
        <dbReference type="ARBA" id="ARBA00023306"/>
    </source>
</evidence>
<evidence type="ECO:0000256" key="5">
    <source>
        <dbReference type="ARBA" id="ARBA00022840"/>
    </source>
</evidence>
<dbReference type="PANTHER" id="PTHR42963">
    <property type="entry name" value="CHROMOSOME PARTITION PROTEIN MUKB"/>
    <property type="match status" value="1"/>
</dbReference>
<evidence type="ECO:0000256" key="8">
    <source>
        <dbReference type="ARBA" id="ARBA00023125"/>
    </source>
</evidence>
<accession>A0A1H9ZAI7</accession>
<dbReference type="Gene3D" id="3.40.1140.10">
    <property type="match status" value="2"/>
</dbReference>
<protein>
    <submittedName>
        <fullName evidence="13">Bacterial condensin subunit MukB</fullName>
    </submittedName>
</protein>
<feature type="coiled-coil region" evidence="10">
    <location>
        <begin position="343"/>
        <end position="464"/>
    </location>
</feature>
<dbReference type="GO" id="GO:0007059">
    <property type="term" value="P:chromosome segregation"/>
    <property type="evidence" value="ECO:0007669"/>
    <property type="project" value="UniProtKB-KW"/>
</dbReference>
<organism evidence="13 14">
    <name type="scientific">Thorsellia anophelis DSM 18579</name>
    <dbReference type="NCBI Taxonomy" id="1123402"/>
    <lineage>
        <taxon>Bacteria</taxon>
        <taxon>Pseudomonadati</taxon>
        <taxon>Pseudomonadota</taxon>
        <taxon>Gammaproteobacteria</taxon>
        <taxon>Enterobacterales</taxon>
        <taxon>Thorselliaceae</taxon>
        <taxon>Thorsellia</taxon>
    </lineage>
</organism>
<dbReference type="GO" id="GO:0005524">
    <property type="term" value="F:ATP binding"/>
    <property type="evidence" value="ECO:0007669"/>
    <property type="project" value="UniProtKB-KW"/>
</dbReference>
<dbReference type="Pfam" id="PF16330">
    <property type="entry name" value="MukB_hinge"/>
    <property type="match status" value="1"/>
</dbReference>
<evidence type="ECO:0000256" key="2">
    <source>
        <dbReference type="ARBA" id="ARBA00022618"/>
    </source>
</evidence>
<dbReference type="NCBIfam" id="NF003422">
    <property type="entry name" value="PRK04863.1"/>
    <property type="match status" value="1"/>
</dbReference>
<evidence type="ECO:0000313" key="14">
    <source>
        <dbReference type="Proteomes" id="UP000242642"/>
    </source>
</evidence>
<keyword evidence="4" id="KW-0159">Chromosome partition</keyword>
<dbReference type="InterPro" id="IPR032520">
    <property type="entry name" value="MukB_hinge"/>
</dbReference>
<dbReference type="GO" id="GO:0003677">
    <property type="term" value="F:DNA binding"/>
    <property type="evidence" value="ECO:0007669"/>
    <property type="project" value="UniProtKB-KW"/>
</dbReference>
<dbReference type="Gene3D" id="1.20.5.420">
    <property type="entry name" value="Immunoglobulin FC, subunit C"/>
    <property type="match status" value="1"/>
</dbReference>
<keyword evidence="2" id="KW-0132">Cell division</keyword>
<dbReference type="GO" id="GO:0030261">
    <property type="term" value="P:chromosome condensation"/>
    <property type="evidence" value="ECO:0007669"/>
    <property type="project" value="UniProtKB-KW"/>
</dbReference>
<evidence type="ECO:0000256" key="1">
    <source>
        <dbReference type="ARBA" id="ARBA00022490"/>
    </source>
</evidence>
<keyword evidence="5" id="KW-0067">ATP-binding</keyword>
<dbReference type="Gene3D" id="3.30.70.3500">
    <property type="entry name" value="MukB, hinge domain"/>
    <property type="match status" value="1"/>
</dbReference>
<dbReference type="InterPro" id="IPR027417">
    <property type="entry name" value="P-loop_NTPase"/>
</dbReference>
<feature type="coiled-coil region" evidence="10">
    <location>
        <begin position="852"/>
        <end position="879"/>
    </location>
</feature>
<dbReference type="Pfam" id="PF13558">
    <property type="entry name" value="SbcC_Walker_B"/>
    <property type="match status" value="1"/>
</dbReference>
<keyword evidence="3" id="KW-0547">Nucleotide-binding</keyword>
<dbReference type="InterPro" id="IPR042501">
    <property type="entry name" value="MukB_hinge_sf"/>
</dbReference>
<feature type="coiled-coil region" evidence="10">
    <location>
        <begin position="515"/>
        <end position="545"/>
    </location>
</feature>
<evidence type="ECO:0000259" key="11">
    <source>
        <dbReference type="Pfam" id="PF04310"/>
    </source>
</evidence>
<name>A0A1H9ZAI7_9GAMM</name>
<evidence type="ECO:0000256" key="6">
    <source>
        <dbReference type="ARBA" id="ARBA00023054"/>
    </source>
</evidence>
<dbReference type="Proteomes" id="UP000242642">
    <property type="component" value="Unassembled WGS sequence"/>
</dbReference>
<evidence type="ECO:0000259" key="12">
    <source>
        <dbReference type="Pfam" id="PF16330"/>
    </source>
</evidence>
<dbReference type="GO" id="GO:0009295">
    <property type="term" value="C:nucleoid"/>
    <property type="evidence" value="ECO:0007669"/>
    <property type="project" value="InterPro"/>
</dbReference>
<dbReference type="Gene3D" id="1.20.58.850">
    <property type="match status" value="1"/>
</dbReference>
<dbReference type="STRING" id="1123402.SAMN02583745_00499"/>
<dbReference type="GO" id="GO:0051301">
    <property type="term" value="P:cell division"/>
    <property type="evidence" value="ECO:0007669"/>
    <property type="project" value="UniProtKB-KW"/>
</dbReference>
<dbReference type="RefSeq" id="WP_093317556.1">
    <property type="nucleotide sequence ID" value="NZ_FOHV01000003.1"/>
</dbReference>
<keyword evidence="6 10" id="KW-0175">Coiled coil</keyword>
<sequence length="1477" mass="169525">MIQRGKFRSLTLINWNGFFARTFDLDELVTTLSGGNGAGKSTTMAAFVTALIPDLTLLHFRNTTEAGATSSSRDRGLHGKLKAGVCYSLLDTVNSRNQRVIAGVRLQQVAGRDKKVDIKPFIIQGLPMSVVPTEWVTERINDKQARILTLQELKDKCEANEGILFKQFNAITDYHAVMFDLGLLPRRLRSSADRSKFYRLIEASLYGGISSAITRSLRDYLLPENSGVRKAFADMESALRENRMTLEAIRVTQSDRDLFKHLITESTQYVAADYMRHLNERRVFIEQALSVRQELNNTRNQLISEQHKQVELARILHEITEQERDLEIDYQAAADHLSLVQNALRHQEKIIRYQEEAEELRFRLEEQQELVADAEEHQIACEERAHIKEEEVDDLKSQLADYQQALDAQQTRVIQYQQAEQALAKVKNIFNDPNMTVDDAEQHLKSIVHKLEDLTQKLVSFEQKKRISDATSNQFEEAYTLVKSLYGEVERDEAYAQAKLALQEQLQHAHQADQLVHLQHKINEIQQKLHQQQEASKQLNEFNKRFNLSLSPEEIIDHIDNIEAMTQALADTVESANETRIEFQQKIEIIKSQIEDQKRFAPSWIAAQDELEKITNQIDRTFNSSDELTEYMQKLISDEREFNIKREKVQLQKDKIESEIDYLSQANGSDEQQLLALAEKFGGILLSEIYDDISLEDAPYFSALYGPARHAIVVPDLNAVRNLLEDIQECPDDLYLIEGDPTAFDDSVFNKEELNNAVLVKAADNQWRYSRFPEAPLFGNAAREKRLEELRILRDEANESYAVISFDLQKTQRLIQIFSAFVGKHLAIVFSPNPEDTISALQQEQNNLERFLNEHHFKHQQQKNEFEQLKEQATILNRLSARVDLLLDEALVDLLEEFKEEQIEAEISAQYLAKHAKTLARLAQIVDGLQSDPLKQDFNQAAYQSLLETQITLEEQSVALRELIQRKQYFAYASLIATSNNDEGDNPELIAKLREQLTIAEQERQHAREQLKQYQANLNAASQSFASLKSAYDTKQDLLSELEQEKSAIGITADEGSEARAVERRDYLSNNLNQNRIKHQQFDRQLVTCEALVESLSKKLKTDEKLYKELRSQVNATKLAWCKVMALVKSHNIEKRLHKRDYAYFDADTLRSMSDKALGSLRLAVMNNEHLRDVLRASEDPKHPVKKVEFYIAVYLHLKERIRQDIVNTDDPIDAIEQMEIELGRLTEELNTREKTLSISSHAVANIIRKTIHREQSRIRQLNQGLQSVAFGQVQSVRLNVNIRESHAVLLDALSDNEQDNQDLFSNVKYTFSEALAKLYQRLHPQIDIGQKAPQTLGEELLDYRNYLDMEVEIFRGTDGWLRAESGALSTGEAIGTGMSILVMVVQSWEDESMRMRGKDILPCRLLFLDEAARLDAKSIATLFELCDRLNMQLVIAAPENISPEKGTTYKLMRKVHQNNEYVHVVGLKGFAQTSEN</sequence>
<evidence type="ECO:0000313" key="13">
    <source>
        <dbReference type="EMBL" id="SES78590.1"/>
    </source>
</evidence>
<evidence type="ECO:0000256" key="4">
    <source>
        <dbReference type="ARBA" id="ARBA00022829"/>
    </source>
</evidence>
<dbReference type="PANTHER" id="PTHR42963:SF1">
    <property type="entry name" value="DUF4476 DOMAIN-CONTAINING PROTEIN"/>
    <property type="match status" value="1"/>
</dbReference>
<dbReference type="InterPro" id="IPR050308">
    <property type="entry name" value="MukB/SMC"/>
</dbReference>